<dbReference type="Proteomes" id="UP000051162">
    <property type="component" value="Unassembled WGS sequence"/>
</dbReference>
<gene>
    <name evidence="1" type="ORF">FD30_GL002109</name>
</gene>
<proteinExistence type="predicted"/>
<reference evidence="1 2" key="1">
    <citation type="journal article" date="2015" name="Genome Announc.">
        <title>Expanding the biotechnology potential of lactobacilli through comparative genomics of 213 strains and associated genera.</title>
        <authorList>
            <person name="Sun Z."/>
            <person name="Harris H.M."/>
            <person name="McCann A."/>
            <person name="Guo C."/>
            <person name="Argimon S."/>
            <person name="Zhang W."/>
            <person name="Yang X."/>
            <person name="Jeffery I.B."/>
            <person name="Cooney J.C."/>
            <person name="Kagawa T.F."/>
            <person name="Liu W."/>
            <person name="Song Y."/>
            <person name="Salvetti E."/>
            <person name="Wrobel A."/>
            <person name="Rasinkangas P."/>
            <person name="Parkhill J."/>
            <person name="Rea M.C."/>
            <person name="O'Sullivan O."/>
            <person name="Ritari J."/>
            <person name="Douillard F.P."/>
            <person name="Paul Ross R."/>
            <person name="Yang R."/>
            <person name="Briner A.E."/>
            <person name="Felis G.E."/>
            <person name="de Vos W.M."/>
            <person name="Barrangou R."/>
            <person name="Klaenhammer T.R."/>
            <person name="Caufield P.W."/>
            <person name="Cui Y."/>
            <person name="Zhang H."/>
            <person name="O'Toole P.W."/>
        </authorList>
    </citation>
    <scope>NUCLEOTIDE SEQUENCE [LARGE SCALE GENOMIC DNA]</scope>
    <source>
        <strain evidence="1 2">DSM 19117</strain>
    </source>
</reference>
<evidence type="ECO:0000313" key="1">
    <source>
        <dbReference type="EMBL" id="KRK74935.1"/>
    </source>
</evidence>
<dbReference type="PATRIC" id="fig|1423773.3.peg.2164"/>
<accession>A0A0R1K6U6</accession>
<name>A0A0R1K6U6_9LACO</name>
<keyword evidence="2" id="KW-1185">Reference proteome</keyword>
<organism evidence="1 2">
    <name type="scientific">Levilactobacillus namurensis DSM 19117</name>
    <dbReference type="NCBI Taxonomy" id="1423773"/>
    <lineage>
        <taxon>Bacteria</taxon>
        <taxon>Bacillati</taxon>
        <taxon>Bacillota</taxon>
        <taxon>Bacilli</taxon>
        <taxon>Lactobacillales</taxon>
        <taxon>Lactobacillaceae</taxon>
        <taxon>Levilactobacillus</taxon>
    </lineage>
</organism>
<dbReference type="STRING" id="1423773.FD30_GL002109"/>
<evidence type="ECO:0000313" key="2">
    <source>
        <dbReference type="Proteomes" id="UP000051162"/>
    </source>
</evidence>
<dbReference type="EMBL" id="AZDT01000042">
    <property type="protein sequence ID" value="KRK74935.1"/>
    <property type="molecule type" value="Genomic_DNA"/>
</dbReference>
<dbReference type="AlphaFoldDB" id="A0A0R1K6U6"/>
<protein>
    <submittedName>
        <fullName evidence="1">Uncharacterized protein</fullName>
    </submittedName>
</protein>
<sequence length="50" mass="5645">MVVAEVLGVSGYQLGFKPFLKQITANYDNVHDWDHASYRRVSGGYRGLKT</sequence>
<comment type="caution">
    <text evidence="1">The sequence shown here is derived from an EMBL/GenBank/DDBJ whole genome shotgun (WGS) entry which is preliminary data.</text>
</comment>